<evidence type="ECO:0000256" key="1">
    <source>
        <dbReference type="SAM" id="Phobius"/>
    </source>
</evidence>
<dbReference type="GeneTree" id="ENSGT00990000212509"/>
<keyword evidence="1" id="KW-1133">Transmembrane helix</keyword>
<keyword evidence="1" id="KW-0812">Transmembrane</keyword>
<feature type="transmembrane region" description="Helical" evidence="1">
    <location>
        <begin position="6"/>
        <end position="35"/>
    </location>
</feature>
<dbReference type="AlphaFoldDB" id="A0A8C6FHC8"/>
<dbReference type="Proteomes" id="UP000694544">
    <property type="component" value="Unplaced"/>
</dbReference>
<proteinExistence type="predicted"/>
<keyword evidence="3" id="KW-1185">Reference proteome</keyword>
<organism evidence="2 3">
    <name type="scientific">Moschus moschiferus</name>
    <name type="common">Siberian musk deer</name>
    <name type="synonym">Moschus sibiricus</name>
    <dbReference type="NCBI Taxonomy" id="68415"/>
    <lineage>
        <taxon>Eukaryota</taxon>
        <taxon>Metazoa</taxon>
        <taxon>Chordata</taxon>
        <taxon>Craniata</taxon>
        <taxon>Vertebrata</taxon>
        <taxon>Euteleostomi</taxon>
        <taxon>Mammalia</taxon>
        <taxon>Eutheria</taxon>
        <taxon>Laurasiatheria</taxon>
        <taxon>Artiodactyla</taxon>
        <taxon>Ruminantia</taxon>
        <taxon>Pecora</taxon>
        <taxon>Moschidae</taxon>
        <taxon>Moschus</taxon>
    </lineage>
</organism>
<feature type="transmembrane region" description="Helical" evidence="1">
    <location>
        <begin position="56"/>
        <end position="73"/>
    </location>
</feature>
<keyword evidence="1" id="KW-0472">Membrane</keyword>
<evidence type="ECO:0000313" key="2">
    <source>
        <dbReference type="Ensembl" id="ENSMMSP00000006301.1"/>
    </source>
</evidence>
<dbReference type="Ensembl" id="ENSMMST00000006916.1">
    <property type="protein sequence ID" value="ENSMMSP00000006301.1"/>
    <property type="gene ID" value="ENSMMSG00000004817.1"/>
</dbReference>
<name>A0A8C6FHC8_MOSMO</name>
<reference evidence="2" key="2">
    <citation type="submission" date="2025-09" db="UniProtKB">
        <authorList>
            <consortium name="Ensembl"/>
        </authorList>
    </citation>
    <scope>IDENTIFICATION</scope>
</reference>
<evidence type="ECO:0000313" key="3">
    <source>
        <dbReference type="Proteomes" id="UP000694544"/>
    </source>
</evidence>
<reference evidence="2" key="1">
    <citation type="submission" date="2025-08" db="UniProtKB">
        <authorList>
            <consortium name="Ensembl"/>
        </authorList>
    </citation>
    <scope>IDENTIFICATION</scope>
</reference>
<protein>
    <submittedName>
        <fullName evidence="2">Uncharacterized protein</fullName>
    </submittedName>
</protein>
<sequence length="75" mass="8798">MVSILIFTLLIIDNVCCGFIICGFYFVEVCSFCFLEGFYHKWMLNFSKAFSASIEIISWFLSFNLLMWCIILIDL</sequence>
<accession>A0A8C6FHC8</accession>